<keyword evidence="12" id="KW-1185">Reference proteome</keyword>
<keyword evidence="4 6" id="KW-0807">Transducer</keyword>
<keyword evidence="2" id="KW-1003">Cell membrane</keyword>
<proteinExistence type="inferred from homology"/>
<protein>
    <submittedName>
        <fullName evidence="11">Methyl-accepting chemotaxis protein</fullName>
    </submittedName>
</protein>
<comment type="similarity">
    <text evidence="5">Belongs to the methyl-accepting chemotaxis (MCP) protein family.</text>
</comment>
<evidence type="ECO:0000256" key="3">
    <source>
        <dbReference type="ARBA" id="ARBA00023136"/>
    </source>
</evidence>
<dbReference type="SMART" id="SM00283">
    <property type="entry name" value="MA"/>
    <property type="match status" value="1"/>
</dbReference>
<evidence type="ECO:0000259" key="9">
    <source>
        <dbReference type="PROSITE" id="PS50111"/>
    </source>
</evidence>
<dbReference type="PANTHER" id="PTHR32089:SF112">
    <property type="entry name" value="LYSOZYME-LIKE PROTEIN-RELATED"/>
    <property type="match status" value="1"/>
</dbReference>
<evidence type="ECO:0000313" key="11">
    <source>
        <dbReference type="EMBL" id="MBD3917830.1"/>
    </source>
</evidence>
<keyword evidence="3 8" id="KW-0472">Membrane</keyword>
<dbReference type="CDD" id="cd06225">
    <property type="entry name" value="HAMP"/>
    <property type="match status" value="1"/>
</dbReference>
<keyword evidence="8" id="KW-1133">Transmembrane helix</keyword>
<dbReference type="SUPFAM" id="SSF58104">
    <property type="entry name" value="Methyl-accepting chemotaxis protein (MCP) signaling domain"/>
    <property type="match status" value="1"/>
</dbReference>
<accession>A0ABR8MQF5</accession>
<evidence type="ECO:0000256" key="6">
    <source>
        <dbReference type="PROSITE-ProRule" id="PRU00284"/>
    </source>
</evidence>
<dbReference type="Pfam" id="PF00672">
    <property type="entry name" value="HAMP"/>
    <property type="match status" value="1"/>
</dbReference>
<dbReference type="PROSITE" id="PS50885">
    <property type="entry name" value="HAMP"/>
    <property type="match status" value="1"/>
</dbReference>
<comment type="subcellular location">
    <subcellularLocation>
        <location evidence="1">Cell membrane</location>
    </subcellularLocation>
</comment>
<feature type="transmembrane region" description="Helical" evidence="8">
    <location>
        <begin position="61"/>
        <end position="81"/>
    </location>
</feature>
<evidence type="ECO:0000256" key="8">
    <source>
        <dbReference type="SAM" id="Phobius"/>
    </source>
</evidence>
<evidence type="ECO:0000256" key="7">
    <source>
        <dbReference type="SAM" id="MobiDB-lite"/>
    </source>
</evidence>
<dbReference type="SMART" id="SM00304">
    <property type="entry name" value="HAMP"/>
    <property type="match status" value="1"/>
</dbReference>
<dbReference type="Gene3D" id="1.10.287.950">
    <property type="entry name" value="Methyl-accepting chemotaxis protein"/>
    <property type="match status" value="1"/>
</dbReference>
<feature type="compositionally biased region" description="Basic and acidic residues" evidence="7">
    <location>
        <begin position="19"/>
        <end position="35"/>
    </location>
</feature>
<comment type="caution">
    <text evidence="11">The sequence shown here is derived from an EMBL/GenBank/DDBJ whole genome shotgun (WGS) entry which is preliminary data.</text>
</comment>
<dbReference type="Gene3D" id="3.30.450.20">
    <property type="entry name" value="PAS domain"/>
    <property type="match status" value="1"/>
</dbReference>
<evidence type="ECO:0000256" key="5">
    <source>
        <dbReference type="ARBA" id="ARBA00029447"/>
    </source>
</evidence>
<evidence type="ECO:0000259" key="10">
    <source>
        <dbReference type="PROSITE" id="PS50885"/>
    </source>
</evidence>
<dbReference type="PANTHER" id="PTHR32089">
    <property type="entry name" value="METHYL-ACCEPTING CHEMOTAXIS PROTEIN MCPB"/>
    <property type="match status" value="1"/>
</dbReference>
<dbReference type="PROSITE" id="PS50111">
    <property type="entry name" value="CHEMOTAXIS_TRANSDUC_2"/>
    <property type="match status" value="1"/>
</dbReference>
<dbReference type="Proteomes" id="UP000609346">
    <property type="component" value="Unassembled WGS sequence"/>
</dbReference>
<feature type="transmembrane region" description="Helical" evidence="8">
    <location>
        <begin position="349"/>
        <end position="373"/>
    </location>
</feature>
<dbReference type="InterPro" id="IPR003660">
    <property type="entry name" value="HAMP_dom"/>
</dbReference>
<dbReference type="EMBL" id="JACXZA010000001">
    <property type="protein sequence ID" value="MBD3917830.1"/>
    <property type="molecule type" value="Genomic_DNA"/>
</dbReference>
<name>A0ABR8MQF5_9BACL</name>
<keyword evidence="8" id="KW-0812">Transmembrane</keyword>
<dbReference type="Pfam" id="PF00015">
    <property type="entry name" value="MCPsignal"/>
    <property type="match status" value="1"/>
</dbReference>
<dbReference type="InterPro" id="IPR004089">
    <property type="entry name" value="MCPsignal_dom"/>
</dbReference>
<reference evidence="11 12" key="1">
    <citation type="submission" date="2020-09" db="EMBL/GenBank/DDBJ databases">
        <title>Paenibacillus sp. strain PR3 16S rRNA gene Genome sequencing and assembly.</title>
        <authorList>
            <person name="Kim J."/>
        </authorList>
    </citation>
    <scope>NUCLEOTIDE SEQUENCE [LARGE SCALE GENOMIC DNA]</scope>
    <source>
        <strain evidence="11 12">PR3</strain>
    </source>
</reference>
<evidence type="ECO:0000313" key="12">
    <source>
        <dbReference type="Proteomes" id="UP000609346"/>
    </source>
</evidence>
<feature type="domain" description="HAMP" evidence="10">
    <location>
        <begin position="370"/>
        <end position="422"/>
    </location>
</feature>
<evidence type="ECO:0000256" key="2">
    <source>
        <dbReference type="ARBA" id="ARBA00022475"/>
    </source>
</evidence>
<feature type="domain" description="Methyl-accepting transducer" evidence="9">
    <location>
        <begin position="441"/>
        <end position="691"/>
    </location>
</feature>
<evidence type="ECO:0000256" key="1">
    <source>
        <dbReference type="ARBA" id="ARBA00004236"/>
    </source>
</evidence>
<organism evidence="11 12">
    <name type="scientific">Paenibacillus terricola</name>
    <dbReference type="NCBI Taxonomy" id="2763503"/>
    <lineage>
        <taxon>Bacteria</taxon>
        <taxon>Bacillati</taxon>
        <taxon>Bacillota</taxon>
        <taxon>Bacilli</taxon>
        <taxon>Bacillales</taxon>
        <taxon>Paenibacillaceae</taxon>
        <taxon>Paenibacillus</taxon>
    </lineage>
</organism>
<evidence type="ECO:0000256" key="4">
    <source>
        <dbReference type="ARBA" id="ARBA00023224"/>
    </source>
</evidence>
<gene>
    <name evidence="11" type="ORF">H8B09_03625</name>
</gene>
<sequence length="727" mass="79037">MLGKLKAKSKTFPTKTKAHSSETETKPNVAKEKSASLKASSNSPKHRLNWLNPFKSVGTTLFLFIFISIVACVLSVGLVAYNTSTDIVRDYAASTSQETIVQGAGKMDSVFEQYSAAAQMFMSDPSFQQEIRTLRSSKDDGEKAQAGRMIDERVIAFWKSNPAISRIFMIPTDDKGSMITNGEKFGASYVAKARKFDWYTKAIEAKGKEVWMESPLDGFYDIPIDPSIGVAFAMKGTVSSVPQYVLLIEVKLSAIKEKLGQISLGEDSHIVIVNSSNQMIIPEDLSQYGQTASVKLPEQLEYRGVFETTTTTDAQVLAVHSKFAMSDWRMVGTLPVDELLNGADKIKRFTIIVTIIAAGVAALLGFLVVLLIARPLGRLRNLMNEGERGNLMVRMKLKRKDEIGQVALSFNSMMAEITTLVQQTSGSAQEVLQTAAELTASSHKTAGSAKEIAVATEEIAGGATSLAVEAERGNDLTTTIHEQMRKVLDANKQMELAAAQVEKAGQQGSEYMMKLIQKTGMTEEMTREMVGKVDKLRDSTSSIRKILDVLNNLTKQTNILSLNATIEAARAGSAGKGFMVVADEIRKLADQSRQSIDVVAQITDTIQQQIDETVNVLSNAYPLFQEQISSVKESNQIFLTVQGQMGMFAGSMDAVTNAIGTLEQSQIVLAEAMSNVSAVAEQSSATSEEVASLSSEQLNISDGLVQLSARLAEVSSQLKQSLARFQV</sequence>
<feature type="region of interest" description="Disordered" evidence="7">
    <location>
        <begin position="1"/>
        <end position="44"/>
    </location>
</feature>